<dbReference type="RefSeq" id="XP_007742838.1">
    <property type="nucleotide sequence ID" value="XM_007744648.1"/>
</dbReference>
<sequence length="570" mass="64856">MGLIENDAGTTITNGYVPSYKYPQRYLGQARPIRIVMVGAGVTGIAAVKLYKDVFPQREVEFVIYEKNDDITGTWLENRYPGCACDVPAHAYSYSWEGNPRWSRVYVEALELYDYYKGRAAKYGIQEFVKLNHRVESTTWDNEAGKWVVNITDLKTGESFRDEAELFINGAGFLNNWKWPEIPGLHDYKGKLLHSARWDDSYDFKDKTLAIIGSGSSAIQIVPQLQPVVKHMTSINRSKTWITPEFAAEFAPEGRAAFFSEIQKDNWEKNKDEYLKYRKSVESTMNNFFPMQFKNSDSQKAAYENFQKTMKERLGYNEDLISKLVPEFEVGCRRITPGHGYLEALASHNVTVRNDNIERVTAEGLKMADGSIIAVDALICATGFDTSYRPNFPVIGFNGDLRDIWKDEPKAYFSLAAAGIPNYFIMSGPNFPLANGCLIPCLETNIKFAFAAAKKIQYDGIKWLSPKQDAVDDYQEYKDSIMEDLVWTGSCASWYKNGKRDGKVWGPYSGSSLHYLELMSTPRWEDFDIEYLARNRYDFLGNGRTRRELEGGDLAYYVQEPGAGLSQESS</sequence>
<evidence type="ECO:0000313" key="6">
    <source>
        <dbReference type="EMBL" id="EXJ72891.1"/>
    </source>
</evidence>
<proteinExistence type="inferred from homology"/>
<dbReference type="InterPro" id="IPR036188">
    <property type="entry name" value="FAD/NAD-bd_sf"/>
</dbReference>
<dbReference type="PANTHER" id="PTHR42877:SF11">
    <property type="entry name" value="MONOOXYGENASE, PUTATIVE (AFU_ORTHOLOGUE AFUA_6G13790)-RELATED"/>
    <property type="match status" value="1"/>
</dbReference>
<evidence type="ECO:0000256" key="3">
    <source>
        <dbReference type="ARBA" id="ARBA00022630"/>
    </source>
</evidence>
<dbReference type="eggNOG" id="KOG1399">
    <property type="taxonomic scope" value="Eukaryota"/>
</dbReference>
<comment type="cofactor">
    <cofactor evidence="1">
        <name>FAD</name>
        <dbReference type="ChEBI" id="CHEBI:57692"/>
    </cofactor>
</comment>
<protein>
    <recommendedName>
        <fullName evidence="8">Cyclohexanone monooxygenase</fullName>
    </recommendedName>
</protein>
<dbReference type="Gene3D" id="3.50.50.60">
    <property type="entry name" value="FAD/NAD(P)-binding domain"/>
    <property type="match status" value="2"/>
</dbReference>
<dbReference type="HOGENOM" id="CLU_006937_6_1_1"/>
<reference evidence="6 7" key="1">
    <citation type="submission" date="2013-03" db="EMBL/GenBank/DDBJ databases">
        <title>The Genome Sequence of Cladophialophora psammophila CBS 110553.</title>
        <authorList>
            <consortium name="The Broad Institute Genomics Platform"/>
            <person name="Cuomo C."/>
            <person name="de Hoog S."/>
            <person name="Gorbushina A."/>
            <person name="Walker B."/>
            <person name="Young S.K."/>
            <person name="Zeng Q."/>
            <person name="Gargeya S."/>
            <person name="Fitzgerald M."/>
            <person name="Haas B."/>
            <person name="Abouelleil A."/>
            <person name="Allen A.W."/>
            <person name="Alvarado L."/>
            <person name="Arachchi H.M."/>
            <person name="Berlin A.M."/>
            <person name="Chapman S.B."/>
            <person name="Gainer-Dewar J."/>
            <person name="Goldberg J."/>
            <person name="Griggs A."/>
            <person name="Gujja S."/>
            <person name="Hansen M."/>
            <person name="Howarth C."/>
            <person name="Imamovic A."/>
            <person name="Ireland A."/>
            <person name="Larimer J."/>
            <person name="McCowan C."/>
            <person name="Murphy C."/>
            <person name="Pearson M."/>
            <person name="Poon T.W."/>
            <person name="Priest M."/>
            <person name="Roberts A."/>
            <person name="Saif S."/>
            <person name="Shea T."/>
            <person name="Sisk P."/>
            <person name="Sykes S."/>
            <person name="Wortman J."/>
            <person name="Nusbaum C."/>
            <person name="Birren B."/>
        </authorList>
    </citation>
    <scope>NUCLEOTIDE SEQUENCE [LARGE SCALE GENOMIC DNA]</scope>
    <source>
        <strain evidence="6 7">CBS 110553</strain>
    </source>
</reference>
<comment type="similarity">
    <text evidence="2">Belongs to the FAD-binding monooxygenase family.</text>
</comment>
<dbReference type="OrthoDB" id="74360at2759"/>
<comment type="caution">
    <text evidence="6">The sequence shown here is derived from an EMBL/GenBank/DDBJ whole genome shotgun (WGS) entry which is preliminary data.</text>
</comment>
<evidence type="ECO:0000256" key="1">
    <source>
        <dbReference type="ARBA" id="ARBA00001974"/>
    </source>
</evidence>
<accession>W9X7L6</accession>
<keyword evidence="4" id="KW-0274">FAD</keyword>
<evidence type="ECO:0008006" key="8">
    <source>
        <dbReference type="Google" id="ProtNLM"/>
    </source>
</evidence>
<dbReference type="Proteomes" id="UP000019471">
    <property type="component" value="Unassembled WGS sequence"/>
</dbReference>
<keyword evidence="5" id="KW-0560">Oxidoreductase</keyword>
<evidence type="ECO:0000256" key="2">
    <source>
        <dbReference type="ARBA" id="ARBA00010139"/>
    </source>
</evidence>
<dbReference type="InterPro" id="IPR020946">
    <property type="entry name" value="Flavin_mOase-like"/>
</dbReference>
<dbReference type="GeneID" id="19188765"/>
<evidence type="ECO:0000313" key="7">
    <source>
        <dbReference type="Proteomes" id="UP000019471"/>
    </source>
</evidence>
<gene>
    <name evidence="6" type="ORF">A1O5_04039</name>
</gene>
<evidence type="ECO:0000256" key="4">
    <source>
        <dbReference type="ARBA" id="ARBA00022827"/>
    </source>
</evidence>
<organism evidence="6 7">
    <name type="scientific">Cladophialophora psammophila CBS 110553</name>
    <dbReference type="NCBI Taxonomy" id="1182543"/>
    <lineage>
        <taxon>Eukaryota</taxon>
        <taxon>Fungi</taxon>
        <taxon>Dikarya</taxon>
        <taxon>Ascomycota</taxon>
        <taxon>Pezizomycotina</taxon>
        <taxon>Eurotiomycetes</taxon>
        <taxon>Chaetothyriomycetidae</taxon>
        <taxon>Chaetothyriales</taxon>
        <taxon>Herpotrichiellaceae</taxon>
        <taxon>Cladophialophora</taxon>
    </lineage>
</organism>
<dbReference type="InterPro" id="IPR051209">
    <property type="entry name" value="FAD-bind_Monooxygenase_sf"/>
</dbReference>
<keyword evidence="3" id="KW-0285">Flavoprotein</keyword>
<dbReference type="Pfam" id="PF00743">
    <property type="entry name" value="FMO-like"/>
    <property type="match status" value="1"/>
</dbReference>
<dbReference type="GO" id="GO:0004499">
    <property type="term" value="F:N,N-dimethylaniline monooxygenase activity"/>
    <property type="evidence" value="ECO:0007669"/>
    <property type="project" value="InterPro"/>
</dbReference>
<dbReference type="EMBL" id="AMGX01000005">
    <property type="protein sequence ID" value="EXJ72891.1"/>
    <property type="molecule type" value="Genomic_DNA"/>
</dbReference>
<keyword evidence="7" id="KW-1185">Reference proteome</keyword>
<dbReference type="AlphaFoldDB" id="W9X7L6"/>
<dbReference type="GO" id="GO:0050661">
    <property type="term" value="F:NADP binding"/>
    <property type="evidence" value="ECO:0007669"/>
    <property type="project" value="InterPro"/>
</dbReference>
<dbReference type="SUPFAM" id="SSF51905">
    <property type="entry name" value="FAD/NAD(P)-binding domain"/>
    <property type="match status" value="2"/>
</dbReference>
<dbReference type="GO" id="GO:0050660">
    <property type="term" value="F:flavin adenine dinucleotide binding"/>
    <property type="evidence" value="ECO:0007669"/>
    <property type="project" value="InterPro"/>
</dbReference>
<dbReference type="PANTHER" id="PTHR42877">
    <property type="entry name" value="L-ORNITHINE N(5)-MONOOXYGENASE-RELATED"/>
    <property type="match status" value="1"/>
</dbReference>
<evidence type="ECO:0000256" key="5">
    <source>
        <dbReference type="ARBA" id="ARBA00023002"/>
    </source>
</evidence>
<name>W9X7L6_9EURO</name>